<proteinExistence type="predicted"/>
<dbReference type="EMBL" id="JAFMYW010000003">
    <property type="protein sequence ID" value="MBO0949480.1"/>
    <property type="molecule type" value="Genomic_DNA"/>
</dbReference>
<dbReference type="Proteomes" id="UP000664628">
    <property type="component" value="Unassembled WGS sequence"/>
</dbReference>
<name>A0ABS3JHJ2_9BACT</name>
<gene>
    <name evidence="2" type="ORF">J2I46_12870</name>
</gene>
<organism evidence="2 3">
    <name type="scientific">Fibrella forsythiae</name>
    <dbReference type="NCBI Taxonomy" id="2817061"/>
    <lineage>
        <taxon>Bacteria</taxon>
        <taxon>Pseudomonadati</taxon>
        <taxon>Bacteroidota</taxon>
        <taxon>Cytophagia</taxon>
        <taxon>Cytophagales</taxon>
        <taxon>Spirosomataceae</taxon>
        <taxon>Fibrella</taxon>
    </lineage>
</organism>
<comment type="caution">
    <text evidence="2">The sequence shown here is derived from an EMBL/GenBank/DDBJ whole genome shotgun (WGS) entry which is preliminary data.</text>
</comment>
<reference evidence="2 3" key="1">
    <citation type="submission" date="2021-03" db="EMBL/GenBank/DDBJ databases">
        <title>Fibrella sp. HMF5405 genome sequencing and assembly.</title>
        <authorList>
            <person name="Kang H."/>
            <person name="Kim H."/>
            <person name="Bae S."/>
            <person name="Joh K."/>
        </authorList>
    </citation>
    <scope>NUCLEOTIDE SEQUENCE [LARGE SCALE GENOMIC DNA]</scope>
    <source>
        <strain evidence="2 3">HMF5405</strain>
    </source>
</reference>
<evidence type="ECO:0000256" key="1">
    <source>
        <dbReference type="SAM" id="MobiDB-lite"/>
    </source>
</evidence>
<keyword evidence="3" id="KW-1185">Reference proteome</keyword>
<protein>
    <submittedName>
        <fullName evidence="2">Uncharacterized protein</fullName>
    </submittedName>
</protein>
<accession>A0ABS3JHJ2</accession>
<evidence type="ECO:0000313" key="3">
    <source>
        <dbReference type="Proteomes" id="UP000664628"/>
    </source>
</evidence>
<evidence type="ECO:0000313" key="2">
    <source>
        <dbReference type="EMBL" id="MBO0949480.1"/>
    </source>
</evidence>
<sequence>MMLQKIITAISKSPVYFGFVLVLLGFFAWAEFTGNRIVGDDKYETEKHGYGSGSGGRGYRGRSGFYHK</sequence>
<feature type="region of interest" description="Disordered" evidence="1">
    <location>
        <begin position="45"/>
        <end position="68"/>
    </location>
</feature>
<dbReference type="RefSeq" id="WP_207329437.1">
    <property type="nucleotide sequence ID" value="NZ_JAFMYW010000003.1"/>
</dbReference>